<dbReference type="GO" id="GO:0004860">
    <property type="term" value="F:protein kinase inhibitor activity"/>
    <property type="evidence" value="ECO:0007669"/>
    <property type="project" value="UniProtKB-KW"/>
</dbReference>
<feature type="chain" id="PRO_5046228520" evidence="1">
    <location>
        <begin position="24"/>
        <end position="183"/>
    </location>
</feature>
<comment type="caution">
    <text evidence="2">The sequence shown here is derived from an EMBL/GenBank/DDBJ whole genome shotgun (WGS) entry which is preliminary data.</text>
</comment>
<evidence type="ECO:0000256" key="1">
    <source>
        <dbReference type="SAM" id="SignalP"/>
    </source>
</evidence>
<reference evidence="2 3" key="1">
    <citation type="submission" date="2021-03" db="EMBL/GenBank/DDBJ databases">
        <title>Genomic Encyclopedia of Type Strains, Phase IV (KMG-IV): sequencing the most valuable type-strain genomes for metagenomic binning, comparative biology and taxonomic classification.</title>
        <authorList>
            <person name="Goeker M."/>
        </authorList>
    </citation>
    <scope>NUCLEOTIDE SEQUENCE [LARGE SCALE GENOMIC DNA]</scope>
    <source>
        <strain evidence="2 3">DSM 26427</strain>
    </source>
</reference>
<dbReference type="Pfam" id="PF01161">
    <property type="entry name" value="PBP"/>
    <property type="match status" value="1"/>
</dbReference>
<gene>
    <name evidence="2" type="ORF">J2Z75_004680</name>
</gene>
<accession>A0ABS4ET85</accession>
<keyword evidence="2" id="KW-0649">Protein kinase inhibitor</keyword>
<dbReference type="PANTHER" id="PTHR30289:SF1">
    <property type="entry name" value="PEBP (PHOSPHATIDYLETHANOLAMINE-BINDING PROTEIN) FAMILY PROTEIN"/>
    <property type="match status" value="1"/>
</dbReference>
<evidence type="ECO:0000313" key="2">
    <source>
        <dbReference type="EMBL" id="MBP1861152.1"/>
    </source>
</evidence>
<name>A0ABS4ET85_9HYPH</name>
<organism evidence="2 3">
    <name type="scientific">Rhizobium herbae</name>
    <dbReference type="NCBI Taxonomy" id="508661"/>
    <lineage>
        <taxon>Bacteria</taxon>
        <taxon>Pseudomonadati</taxon>
        <taxon>Pseudomonadota</taxon>
        <taxon>Alphaproteobacteria</taxon>
        <taxon>Hyphomicrobiales</taxon>
        <taxon>Rhizobiaceae</taxon>
        <taxon>Rhizobium/Agrobacterium group</taxon>
        <taxon>Rhizobium</taxon>
    </lineage>
</organism>
<dbReference type="SUPFAM" id="SSF49777">
    <property type="entry name" value="PEBP-like"/>
    <property type="match status" value="1"/>
</dbReference>
<proteinExistence type="predicted"/>
<dbReference type="PANTHER" id="PTHR30289">
    <property type="entry name" value="UNCHARACTERIZED PROTEIN YBCL-RELATED"/>
    <property type="match status" value="1"/>
</dbReference>
<dbReference type="InterPro" id="IPR008914">
    <property type="entry name" value="PEBP"/>
</dbReference>
<dbReference type="NCBIfam" id="TIGR00481">
    <property type="entry name" value="YbhB/YbcL family Raf kinase inhibitor-like protein"/>
    <property type="match status" value="1"/>
</dbReference>
<feature type="signal peptide" evidence="1">
    <location>
        <begin position="1"/>
        <end position="23"/>
    </location>
</feature>
<dbReference type="Gene3D" id="3.90.280.10">
    <property type="entry name" value="PEBP-like"/>
    <property type="match status" value="1"/>
</dbReference>
<sequence length="183" mass="18599">MIGKLMTTAVFAMASLGANTVSAADFKVTSSDFASGKVEQAQFANGMGCTGKNISPEISWSNAPEGTKSFVVTLYDKDAPTGSGWWHWVVTNIPASATSLPSGAGNGAGQLPKGALMTPTDAGMAGYGGPCPPKGTEHDYTITVKALGIDTLPVPENATPALIGFVSNMNTLAVATISAKGSR</sequence>
<dbReference type="Proteomes" id="UP000823786">
    <property type="component" value="Unassembled WGS sequence"/>
</dbReference>
<protein>
    <submittedName>
        <fullName evidence="2">Raf kinase inhibitor-like YbhB/YbcL family protein</fullName>
    </submittedName>
</protein>
<dbReference type="InterPro" id="IPR036610">
    <property type="entry name" value="PEBP-like_sf"/>
</dbReference>
<dbReference type="CDD" id="cd00865">
    <property type="entry name" value="PEBP_bact_arch"/>
    <property type="match status" value="1"/>
</dbReference>
<keyword evidence="3" id="KW-1185">Reference proteome</keyword>
<dbReference type="RefSeq" id="WP_327791285.1">
    <property type="nucleotide sequence ID" value="NZ_JAGGJV010000009.1"/>
</dbReference>
<evidence type="ECO:0000313" key="3">
    <source>
        <dbReference type="Proteomes" id="UP000823786"/>
    </source>
</evidence>
<dbReference type="EMBL" id="JAGGJV010000009">
    <property type="protein sequence ID" value="MBP1861152.1"/>
    <property type="molecule type" value="Genomic_DNA"/>
</dbReference>
<dbReference type="InterPro" id="IPR005247">
    <property type="entry name" value="YbhB_YbcL/LppC-like"/>
</dbReference>
<keyword evidence="1" id="KW-0732">Signal</keyword>